<sequence length="392" mass="46067">MAKDTDAGIVKVLEYLPKHYDFRKNIIANDVEYSPKNSNEWSTVNENSLYIELRKKGHRVSISDVIIFLGSTEIAEFDPFKEYFNKVKHLWKEEIHGDYIEKFSNYVIAKIQVRFNDQFKKWLVRSVVCALVNEYFNKQAFIIVHDKQNSGKTSWTRFLVPKDLVKYHVENIALDKDSLIALCQNVIGILDELATLSKFEINSLKSTISKASVNVRHPYERRAKLTARRISFIGSTNRMEFLSDETGNVRWLCFEIESINWKYREEIDVNILWSQAYNLYLSGFKYEMTADEIADNERANEQFQMVSTEMELIQKYYSPGTKEDHEQFYTPTEFLIYLTDKVEGKLKLNAISLGKALKILGYEKMQKKAHEGKIYPVRGYYIKYNDLTTYYD</sequence>
<proteinExistence type="predicted"/>
<feature type="domain" description="Virulence-associated protein E-like" evidence="1">
    <location>
        <begin position="105"/>
        <end position="304"/>
    </location>
</feature>
<reference evidence="3" key="1">
    <citation type="journal article" date="2019" name="Int. J. Syst. Evol. Microbiol.">
        <title>The Global Catalogue of Microorganisms (GCM) 10K type strain sequencing project: providing services to taxonomists for standard genome sequencing and annotation.</title>
        <authorList>
            <consortium name="The Broad Institute Genomics Platform"/>
            <consortium name="The Broad Institute Genome Sequencing Center for Infectious Disease"/>
            <person name="Wu L."/>
            <person name="Ma J."/>
        </authorList>
    </citation>
    <scope>NUCLEOTIDE SEQUENCE [LARGE SCALE GENOMIC DNA]</scope>
    <source>
        <strain evidence="3">CCM 8689</strain>
    </source>
</reference>
<evidence type="ECO:0000313" key="2">
    <source>
        <dbReference type="EMBL" id="MFC4196968.1"/>
    </source>
</evidence>
<dbReference type="Pfam" id="PF05272">
    <property type="entry name" value="VapE-like_dom"/>
    <property type="match status" value="1"/>
</dbReference>
<dbReference type="PANTHER" id="PTHR34985:SF1">
    <property type="entry name" value="SLR0554 PROTEIN"/>
    <property type="match status" value="1"/>
</dbReference>
<dbReference type="EMBL" id="JBHSBY010000090">
    <property type="protein sequence ID" value="MFC4196968.1"/>
    <property type="molecule type" value="Genomic_DNA"/>
</dbReference>
<dbReference type="PANTHER" id="PTHR34985">
    <property type="entry name" value="SLR0554 PROTEIN"/>
    <property type="match status" value="1"/>
</dbReference>
<dbReference type="RefSeq" id="WP_378960309.1">
    <property type="nucleotide sequence ID" value="NZ_JBHRXC010000016.1"/>
</dbReference>
<name>A0ABV8NME7_9SPHI</name>
<dbReference type="InterPro" id="IPR007936">
    <property type="entry name" value="VapE-like_dom"/>
</dbReference>
<accession>A0ABV8NME7</accession>
<keyword evidence="3" id="KW-1185">Reference proteome</keyword>
<gene>
    <name evidence="2" type="ORF">ACFOUY_09685</name>
</gene>
<evidence type="ECO:0000259" key="1">
    <source>
        <dbReference type="Pfam" id="PF05272"/>
    </source>
</evidence>
<protein>
    <submittedName>
        <fullName evidence="2">VapE domain-containing protein</fullName>
    </submittedName>
</protein>
<organism evidence="2 3">
    <name type="scientific">Pedobacter jamesrossensis</name>
    <dbReference type="NCBI Taxonomy" id="1908238"/>
    <lineage>
        <taxon>Bacteria</taxon>
        <taxon>Pseudomonadati</taxon>
        <taxon>Bacteroidota</taxon>
        <taxon>Sphingobacteriia</taxon>
        <taxon>Sphingobacteriales</taxon>
        <taxon>Sphingobacteriaceae</taxon>
        <taxon>Pedobacter</taxon>
    </lineage>
</organism>
<comment type="caution">
    <text evidence="2">The sequence shown here is derived from an EMBL/GenBank/DDBJ whole genome shotgun (WGS) entry which is preliminary data.</text>
</comment>
<evidence type="ECO:0000313" key="3">
    <source>
        <dbReference type="Proteomes" id="UP001595792"/>
    </source>
</evidence>
<dbReference type="Proteomes" id="UP001595792">
    <property type="component" value="Unassembled WGS sequence"/>
</dbReference>